<accession>A0A8J3RKP6</accession>
<feature type="transmembrane region" description="Helical" evidence="1">
    <location>
        <begin position="12"/>
        <end position="33"/>
    </location>
</feature>
<comment type="caution">
    <text evidence="2">The sequence shown here is derived from an EMBL/GenBank/DDBJ whole genome shotgun (WGS) entry which is preliminary data.</text>
</comment>
<name>A0A8J3RKP6_9ACTN</name>
<organism evidence="2 3">
    <name type="scientific">Planobispora longispora</name>
    <dbReference type="NCBI Taxonomy" id="28887"/>
    <lineage>
        <taxon>Bacteria</taxon>
        <taxon>Bacillati</taxon>
        <taxon>Actinomycetota</taxon>
        <taxon>Actinomycetes</taxon>
        <taxon>Streptosporangiales</taxon>
        <taxon>Streptosporangiaceae</taxon>
        <taxon>Planobispora</taxon>
    </lineage>
</organism>
<keyword evidence="1" id="KW-0812">Transmembrane</keyword>
<sequence length="154" mass="16657">MVVKERSGRSIGAPGLLLIGSQVVIGLLLLYAASFPGLSPLWILPVLLVLASSGVVKQARFALSEESFEKVARSAMEGGPDWKTGPATLGSFDISWATRHGDTVRFALAGGGNGIHDHGFIWSPKGEPPLPEETDYAPDVEHFHGSWYVWRENF</sequence>
<evidence type="ECO:0000256" key="1">
    <source>
        <dbReference type="SAM" id="Phobius"/>
    </source>
</evidence>
<reference evidence="2 3" key="1">
    <citation type="submission" date="2021-01" db="EMBL/GenBank/DDBJ databases">
        <title>Whole genome shotgun sequence of Planobispora longispora NBRC 13918.</title>
        <authorList>
            <person name="Komaki H."/>
            <person name="Tamura T."/>
        </authorList>
    </citation>
    <scope>NUCLEOTIDE SEQUENCE [LARGE SCALE GENOMIC DNA]</scope>
    <source>
        <strain evidence="2 3">NBRC 13918</strain>
    </source>
</reference>
<feature type="transmembrane region" description="Helical" evidence="1">
    <location>
        <begin position="39"/>
        <end position="56"/>
    </location>
</feature>
<proteinExistence type="predicted"/>
<gene>
    <name evidence="2" type="ORF">Plo01_28640</name>
</gene>
<keyword evidence="3" id="KW-1185">Reference proteome</keyword>
<evidence type="ECO:0000313" key="3">
    <source>
        <dbReference type="Proteomes" id="UP000616724"/>
    </source>
</evidence>
<keyword evidence="1" id="KW-0472">Membrane</keyword>
<evidence type="ECO:0000313" key="2">
    <source>
        <dbReference type="EMBL" id="GIH76435.1"/>
    </source>
</evidence>
<protein>
    <submittedName>
        <fullName evidence="2">Uncharacterized protein</fullName>
    </submittedName>
</protein>
<dbReference type="AlphaFoldDB" id="A0A8J3RKP6"/>
<keyword evidence="1" id="KW-1133">Transmembrane helix</keyword>
<dbReference type="EMBL" id="BOOH01000021">
    <property type="protein sequence ID" value="GIH76435.1"/>
    <property type="molecule type" value="Genomic_DNA"/>
</dbReference>
<dbReference type="Proteomes" id="UP000616724">
    <property type="component" value="Unassembled WGS sequence"/>
</dbReference>